<protein>
    <submittedName>
        <fullName evidence="1">Uncharacterized protein</fullName>
    </submittedName>
</protein>
<dbReference type="AlphaFoldDB" id="A0A8H5ZI31"/>
<accession>A0A8H5ZI31</accession>
<name>A0A8H5ZI31_COCSA</name>
<evidence type="ECO:0000313" key="2">
    <source>
        <dbReference type="Proteomes" id="UP000624244"/>
    </source>
</evidence>
<dbReference type="Proteomes" id="UP000624244">
    <property type="component" value="Unassembled WGS sequence"/>
</dbReference>
<reference evidence="1" key="1">
    <citation type="submission" date="2019-11" db="EMBL/GenBank/DDBJ databases">
        <title>Bipolaris sorokiniana Genome sequencing.</title>
        <authorList>
            <person name="Wang H."/>
        </authorList>
    </citation>
    <scope>NUCLEOTIDE SEQUENCE</scope>
</reference>
<evidence type="ECO:0000313" key="1">
    <source>
        <dbReference type="EMBL" id="KAF5849636.1"/>
    </source>
</evidence>
<proteinExistence type="predicted"/>
<gene>
    <name evidence="1" type="ORF">GGP41_005075</name>
</gene>
<organism evidence="1 2">
    <name type="scientific">Cochliobolus sativus</name>
    <name type="common">Common root rot and spot blotch fungus</name>
    <name type="synonym">Bipolaris sorokiniana</name>
    <dbReference type="NCBI Taxonomy" id="45130"/>
    <lineage>
        <taxon>Eukaryota</taxon>
        <taxon>Fungi</taxon>
        <taxon>Dikarya</taxon>
        <taxon>Ascomycota</taxon>
        <taxon>Pezizomycotina</taxon>
        <taxon>Dothideomycetes</taxon>
        <taxon>Pleosporomycetidae</taxon>
        <taxon>Pleosporales</taxon>
        <taxon>Pleosporineae</taxon>
        <taxon>Pleosporaceae</taxon>
        <taxon>Bipolaris</taxon>
    </lineage>
</organism>
<comment type="caution">
    <text evidence="1">The sequence shown here is derived from an EMBL/GenBank/DDBJ whole genome shotgun (WGS) entry which is preliminary data.</text>
</comment>
<sequence>MVKRLIAVHVAFDARRLRGFVRWWTKKAEACTVISSPYLLCTAPTRRGSGIPIVLLYLPTAPMPANDDNMAPTTHLHSHPST</sequence>
<dbReference type="EMBL" id="WNKQ01000008">
    <property type="protein sequence ID" value="KAF5849636.1"/>
    <property type="molecule type" value="Genomic_DNA"/>
</dbReference>